<gene>
    <name evidence="1" type="ORF">JCM31447_09660</name>
</gene>
<dbReference type="EMBL" id="AP019368">
    <property type="protein sequence ID" value="BBH52525.1"/>
    <property type="molecule type" value="Genomic_DNA"/>
</dbReference>
<reference evidence="1 2" key="1">
    <citation type="submission" date="2018-12" db="EMBL/GenBank/DDBJ databases">
        <title>Rubrispira sanarue gen. nov., sp., nov., a member of the order Silvanigrellales, isolated from a brackish lake in Hamamatsu Japan.</title>
        <authorList>
            <person name="Maejima Y."/>
            <person name="Iino T."/>
            <person name="Muraguchi Y."/>
            <person name="Fukuda K."/>
            <person name="Nojiri H."/>
            <person name="Ohkuma M."/>
            <person name="Moriuchi R."/>
            <person name="Dohra H."/>
            <person name="Kimbara K."/>
            <person name="Shintani M."/>
        </authorList>
    </citation>
    <scope>NUCLEOTIDE SEQUENCE [LARGE SCALE GENOMIC DNA]</scope>
    <source>
        <strain evidence="1 2">RF1110005</strain>
    </source>
</reference>
<keyword evidence="2" id="KW-1185">Reference proteome</keyword>
<organism evidence="1 2">
    <name type="scientific">Fluviispira sanaruensis</name>
    <dbReference type="NCBI Taxonomy" id="2493639"/>
    <lineage>
        <taxon>Bacteria</taxon>
        <taxon>Pseudomonadati</taxon>
        <taxon>Bdellovibrionota</taxon>
        <taxon>Oligoflexia</taxon>
        <taxon>Silvanigrellales</taxon>
        <taxon>Silvanigrellaceae</taxon>
        <taxon>Fluviispira</taxon>
    </lineage>
</organism>
<evidence type="ECO:0000313" key="2">
    <source>
        <dbReference type="Proteomes" id="UP000291236"/>
    </source>
</evidence>
<protein>
    <submittedName>
        <fullName evidence="1">Uncharacterized protein</fullName>
    </submittedName>
</protein>
<dbReference type="Proteomes" id="UP000291236">
    <property type="component" value="Chromosome"/>
</dbReference>
<name>A0A4P2VT58_FLUSA</name>
<proteinExistence type="predicted"/>
<dbReference type="AlphaFoldDB" id="A0A4P2VT58"/>
<evidence type="ECO:0000313" key="1">
    <source>
        <dbReference type="EMBL" id="BBH52525.1"/>
    </source>
</evidence>
<sequence>MIKDLSVLLSPERVVEIIGKIHAIHAQITKVKKVLLLNQIINSGIIETIGVVCKITIYGEMALSRILY</sequence>
<accession>A0A4P2VT58</accession>
<dbReference type="KEGG" id="sbf:JCM31447_09660"/>